<accession>A0A6U6UPZ2</accession>
<feature type="region of interest" description="Disordered" evidence="1">
    <location>
        <begin position="1"/>
        <end position="21"/>
    </location>
</feature>
<sequence>MSEESDVMSEKSDVLFKEPEPSKKTEYELCAGADVRAEATYTPNGKSRAVIENVKAHTVTSSQVVDLKNTRFPFLNLMSTLKSVSPGSFSYHMFYTLEWDEGGWSRFASVADAVKKLACGK</sequence>
<evidence type="ECO:0000313" key="2">
    <source>
        <dbReference type="EMBL" id="CAD9638888.1"/>
    </source>
</evidence>
<dbReference type="EMBL" id="HBGW01089378">
    <property type="protein sequence ID" value="CAD9638888.1"/>
    <property type="molecule type" value="Transcribed_RNA"/>
</dbReference>
<gene>
    <name evidence="2" type="ORF">BRAN1462_LOCUS56710</name>
</gene>
<dbReference type="AlphaFoldDB" id="A0A6U6UPZ2"/>
<name>A0A6U6UPZ2_9DINO</name>
<feature type="compositionally biased region" description="Basic and acidic residues" evidence="1">
    <location>
        <begin position="8"/>
        <end position="21"/>
    </location>
</feature>
<protein>
    <submittedName>
        <fullName evidence="2">Uncharacterized protein</fullName>
    </submittedName>
</protein>
<organism evidence="2">
    <name type="scientific">Zooxanthella nutricula</name>
    <dbReference type="NCBI Taxonomy" id="1333877"/>
    <lineage>
        <taxon>Eukaryota</taxon>
        <taxon>Sar</taxon>
        <taxon>Alveolata</taxon>
        <taxon>Dinophyceae</taxon>
        <taxon>Peridiniales</taxon>
        <taxon>Peridiniales incertae sedis</taxon>
        <taxon>Zooxanthella</taxon>
    </lineage>
</organism>
<evidence type="ECO:0000256" key="1">
    <source>
        <dbReference type="SAM" id="MobiDB-lite"/>
    </source>
</evidence>
<proteinExistence type="predicted"/>
<reference evidence="2" key="1">
    <citation type="submission" date="2021-01" db="EMBL/GenBank/DDBJ databases">
        <authorList>
            <person name="Corre E."/>
            <person name="Pelletier E."/>
            <person name="Niang G."/>
            <person name="Scheremetjew M."/>
            <person name="Finn R."/>
            <person name="Kale V."/>
            <person name="Holt S."/>
            <person name="Cochrane G."/>
            <person name="Meng A."/>
            <person name="Brown T."/>
            <person name="Cohen L."/>
        </authorList>
    </citation>
    <scope>NUCLEOTIDE SEQUENCE</scope>
    <source>
        <strain evidence="2">RCC3387</strain>
    </source>
</reference>